<keyword evidence="2" id="KW-0472">Membrane</keyword>
<dbReference type="AlphaFoldDB" id="A0A6A6JXL1"/>
<proteinExistence type="predicted"/>
<feature type="region of interest" description="Disordered" evidence="1">
    <location>
        <begin position="39"/>
        <end position="61"/>
    </location>
</feature>
<gene>
    <name evidence="3" type="ORF">EI97DRAFT_371291</name>
</gene>
<evidence type="ECO:0000313" key="3">
    <source>
        <dbReference type="EMBL" id="KAF2279809.1"/>
    </source>
</evidence>
<dbReference type="GeneID" id="54548455"/>
<dbReference type="Proteomes" id="UP000800097">
    <property type="component" value="Unassembled WGS sequence"/>
</dbReference>
<organism evidence="3 4">
    <name type="scientific">Westerdykella ornata</name>
    <dbReference type="NCBI Taxonomy" id="318751"/>
    <lineage>
        <taxon>Eukaryota</taxon>
        <taxon>Fungi</taxon>
        <taxon>Dikarya</taxon>
        <taxon>Ascomycota</taxon>
        <taxon>Pezizomycotina</taxon>
        <taxon>Dothideomycetes</taxon>
        <taxon>Pleosporomycetidae</taxon>
        <taxon>Pleosporales</taxon>
        <taxon>Sporormiaceae</taxon>
        <taxon>Westerdykella</taxon>
    </lineage>
</organism>
<evidence type="ECO:0000256" key="1">
    <source>
        <dbReference type="SAM" id="MobiDB-lite"/>
    </source>
</evidence>
<dbReference type="PANTHER" id="PTHR37490:SF2">
    <property type="match status" value="1"/>
</dbReference>
<keyword evidence="4" id="KW-1185">Reference proteome</keyword>
<dbReference type="PANTHER" id="PTHR37490">
    <property type="entry name" value="EXPRESSED PROTEIN"/>
    <property type="match status" value="1"/>
</dbReference>
<evidence type="ECO:0000256" key="2">
    <source>
        <dbReference type="SAM" id="Phobius"/>
    </source>
</evidence>
<evidence type="ECO:0000313" key="4">
    <source>
        <dbReference type="Proteomes" id="UP000800097"/>
    </source>
</evidence>
<sequence length="359" mass="40502">MRTTQQCQLVAIALILIVAVFFFHQSWSDLDDSPGNVKAGGGAYEAKEEPGDALEEPSGNSQNWKQVVLDELASAKKEAEAEAEAAKSTSSTLSIPPSGISTLRYQALATTSPVPRIPHPDPSRITPTYDRVVVVGRLDKEDTRWVFDKLPDWQHAVYVIDNPSSANMHTIMNKGREAMAYLTYIIENYETLPATIVFVKSHRARFVTKGHHEGAGYDAVELLRTFNIDFVQRNGYASLRCAESSVECSREDQPFVRPWEDVGLPDNVMSEAWRMLFRTPKVPKKVAGPLPGEFAVSRQQVRKRPLSEYQHYLDWLIRTPLDDETSGKVFEKLWHVIFGQSPIYCPETAQCYCDLYKKC</sequence>
<protein>
    <submittedName>
        <fullName evidence="3">Uncharacterized protein</fullName>
    </submittedName>
</protein>
<dbReference type="Pfam" id="PF11913">
    <property type="entry name" value="DUF3431"/>
    <property type="match status" value="1"/>
</dbReference>
<accession>A0A6A6JXL1</accession>
<dbReference type="OrthoDB" id="426718at2759"/>
<reference evidence="3" key="1">
    <citation type="journal article" date="2020" name="Stud. Mycol.">
        <title>101 Dothideomycetes genomes: a test case for predicting lifestyles and emergence of pathogens.</title>
        <authorList>
            <person name="Haridas S."/>
            <person name="Albert R."/>
            <person name="Binder M."/>
            <person name="Bloem J."/>
            <person name="Labutti K."/>
            <person name="Salamov A."/>
            <person name="Andreopoulos B."/>
            <person name="Baker S."/>
            <person name="Barry K."/>
            <person name="Bills G."/>
            <person name="Bluhm B."/>
            <person name="Cannon C."/>
            <person name="Castanera R."/>
            <person name="Culley D."/>
            <person name="Daum C."/>
            <person name="Ezra D."/>
            <person name="Gonzalez J."/>
            <person name="Henrissat B."/>
            <person name="Kuo A."/>
            <person name="Liang C."/>
            <person name="Lipzen A."/>
            <person name="Lutzoni F."/>
            <person name="Magnuson J."/>
            <person name="Mondo S."/>
            <person name="Nolan M."/>
            <person name="Ohm R."/>
            <person name="Pangilinan J."/>
            <person name="Park H.-J."/>
            <person name="Ramirez L."/>
            <person name="Alfaro M."/>
            <person name="Sun H."/>
            <person name="Tritt A."/>
            <person name="Yoshinaga Y."/>
            <person name="Zwiers L.-H."/>
            <person name="Turgeon B."/>
            <person name="Goodwin S."/>
            <person name="Spatafora J."/>
            <person name="Crous P."/>
            <person name="Grigoriev I."/>
        </authorList>
    </citation>
    <scope>NUCLEOTIDE SEQUENCE</scope>
    <source>
        <strain evidence="3">CBS 379.55</strain>
    </source>
</reference>
<keyword evidence="2" id="KW-1133">Transmembrane helix</keyword>
<keyword evidence="2" id="KW-0812">Transmembrane</keyword>
<dbReference type="RefSeq" id="XP_033657348.1">
    <property type="nucleotide sequence ID" value="XM_033795280.1"/>
</dbReference>
<feature type="transmembrane region" description="Helical" evidence="2">
    <location>
        <begin position="7"/>
        <end position="27"/>
    </location>
</feature>
<dbReference type="InterPro" id="IPR021838">
    <property type="entry name" value="DUF3431"/>
</dbReference>
<dbReference type="EMBL" id="ML986486">
    <property type="protein sequence ID" value="KAF2279809.1"/>
    <property type="molecule type" value="Genomic_DNA"/>
</dbReference>
<name>A0A6A6JXL1_WESOR</name>